<dbReference type="EMBL" id="JBGFUD010002193">
    <property type="protein sequence ID" value="MFH4977290.1"/>
    <property type="molecule type" value="Genomic_DNA"/>
</dbReference>
<keyword evidence="5 7" id="KW-1133">Transmembrane helix</keyword>
<feature type="domain" description="ABC transporter" evidence="8">
    <location>
        <begin position="526"/>
        <end position="701"/>
    </location>
</feature>
<dbReference type="GO" id="GO:0016020">
    <property type="term" value="C:membrane"/>
    <property type="evidence" value="ECO:0007669"/>
    <property type="project" value="UniProtKB-SubCell"/>
</dbReference>
<feature type="transmembrane region" description="Helical" evidence="7">
    <location>
        <begin position="340"/>
        <end position="363"/>
    </location>
</feature>
<dbReference type="SUPFAM" id="SSF52540">
    <property type="entry name" value="P-loop containing nucleoside triphosphate hydrolases"/>
    <property type="match status" value="1"/>
</dbReference>
<evidence type="ECO:0000256" key="2">
    <source>
        <dbReference type="ARBA" id="ARBA00022448"/>
    </source>
</evidence>
<evidence type="ECO:0000256" key="5">
    <source>
        <dbReference type="ARBA" id="ARBA00022989"/>
    </source>
</evidence>
<dbReference type="PANTHER" id="PTHR19229">
    <property type="entry name" value="ATP-BINDING CASSETTE TRANSPORTER SUBFAMILY A ABCA"/>
    <property type="match status" value="1"/>
</dbReference>
<evidence type="ECO:0000256" key="4">
    <source>
        <dbReference type="ARBA" id="ARBA00022737"/>
    </source>
</evidence>
<evidence type="ECO:0000256" key="3">
    <source>
        <dbReference type="ARBA" id="ARBA00022692"/>
    </source>
</evidence>
<comment type="subcellular location">
    <subcellularLocation>
        <location evidence="1">Membrane</location>
        <topology evidence="1">Multi-pass membrane protein</topology>
    </subcellularLocation>
</comment>
<evidence type="ECO:0000256" key="6">
    <source>
        <dbReference type="ARBA" id="ARBA00023136"/>
    </source>
</evidence>
<evidence type="ECO:0000256" key="1">
    <source>
        <dbReference type="ARBA" id="ARBA00004141"/>
    </source>
</evidence>
<keyword evidence="4" id="KW-0677">Repeat</keyword>
<accession>A0ABD6ECC8</accession>
<feature type="transmembrane region" description="Helical" evidence="7">
    <location>
        <begin position="24"/>
        <end position="45"/>
    </location>
</feature>
<dbReference type="Proteomes" id="UP001608902">
    <property type="component" value="Unassembled WGS sequence"/>
</dbReference>
<feature type="transmembrane region" description="Helical" evidence="7">
    <location>
        <begin position="304"/>
        <end position="333"/>
    </location>
</feature>
<evidence type="ECO:0000313" key="9">
    <source>
        <dbReference type="EMBL" id="MFH4977290.1"/>
    </source>
</evidence>
<dbReference type="Gene3D" id="3.40.50.300">
    <property type="entry name" value="P-loop containing nucleotide triphosphate hydrolases"/>
    <property type="match status" value="1"/>
</dbReference>
<keyword evidence="2" id="KW-0813">Transport</keyword>
<feature type="transmembrane region" description="Helical" evidence="7">
    <location>
        <begin position="261"/>
        <end position="284"/>
    </location>
</feature>
<evidence type="ECO:0000313" key="10">
    <source>
        <dbReference type="Proteomes" id="UP001608902"/>
    </source>
</evidence>
<dbReference type="PANTHER" id="PTHR19229:SF36">
    <property type="entry name" value="ATP-BINDING CASSETTE SUB-FAMILY A MEMBER 2"/>
    <property type="match status" value="1"/>
</dbReference>
<comment type="caution">
    <text evidence="9">The sequence shown here is derived from an EMBL/GenBank/DDBJ whole genome shotgun (WGS) entry which is preliminary data.</text>
</comment>
<feature type="transmembrane region" description="Helical" evidence="7">
    <location>
        <begin position="442"/>
        <end position="463"/>
    </location>
</feature>
<dbReference type="Pfam" id="PF00005">
    <property type="entry name" value="ABC_tran"/>
    <property type="match status" value="1"/>
</dbReference>
<keyword evidence="6 7" id="KW-0472">Membrane</keyword>
<dbReference type="InterPro" id="IPR026082">
    <property type="entry name" value="ABCA"/>
</dbReference>
<dbReference type="PROSITE" id="PS50893">
    <property type="entry name" value="ABC_TRANSPORTER_2"/>
    <property type="match status" value="1"/>
</dbReference>
<feature type="transmembrane region" description="Helical" evidence="7">
    <location>
        <begin position="397"/>
        <end position="422"/>
    </location>
</feature>
<feature type="transmembrane region" description="Helical" evidence="7">
    <location>
        <begin position="369"/>
        <end position="385"/>
    </location>
</feature>
<organism evidence="9 10">
    <name type="scientific">Gnathostoma spinigerum</name>
    <dbReference type="NCBI Taxonomy" id="75299"/>
    <lineage>
        <taxon>Eukaryota</taxon>
        <taxon>Metazoa</taxon>
        <taxon>Ecdysozoa</taxon>
        <taxon>Nematoda</taxon>
        <taxon>Chromadorea</taxon>
        <taxon>Rhabditida</taxon>
        <taxon>Spirurina</taxon>
        <taxon>Gnathostomatomorpha</taxon>
        <taxon>Gnathostomatoidea</taxon>
        <taxon>Gnathostomatidae</taxon>
        <taxon>Gnathostoma</taxon>
    </lineage>
</organism>
<evidence type="ECO:0000256" key="7">
    <source>
        <dbReference type="SAM" id="Phobius"/>
    </source>
</evidence>
<dbReference type="InterPro" id="IPR027417">
    <property type="entry name" value="P-loop_NTPase"/>
</dbReference>
<dbReference type="AlphaFoldDB" id="A0ABD6ECC8"/>
<protein>
    <recommendedName>
        <fullName evidence="8">ABC transporter domain-containing protein</fullName>
    </recommendedName>
</protein>
<dbReference type="Pfam" id="PF12698">
    <property type="entry name" value="ABC2_membrane_3"/>
    <property type="match status" value="1"/>
</dbReference>
<sequence>MTVELDELFLLLHKDLLVTFRKKWWLVFEIVLPLLVGLPLTYICVREAKQTEIPAASFPEFLIQGDCNDLIRKIKLVQTIENTYCRQPKVIGVAFGNGSTGGVFERTVADLQSRYNTSQKCHTPLRIHFKRYFSINKLHADLKADFNETVPCGRFLGGIVFHDFDLESARLRYTILMRASINAARWPDNKDIWVENNPFTILHDYKAVPYQPNLWSSGFLSLQYAVDSIFLKFFNDTTPDIELLIKRMPEASHHENSVMRFLTFLSLFFMGIALISIAHTAANISSEKESGMKSYLNVMGLHSITFYASHFIIATLKLSFVMLICTCSTFPVLYTVSGGLLILTTFCYAVGCVCLSLLISSLFHTANKAVGGAHIICSVMIVLGYSNRFSPPRSSFFYNVLCSLNIYFAFSKCIDCFTDSMLRETWFGWLNVFDNATSLFPFGGYFFMMIINCGWMLLLTAYLDQVYPYGDLPRKNPLFFLEFLRRNKASSSISITEIHSATAERDEMDANIEKECSSELAKPAGISIKNLTKYYGSKCAVSQLSLDAHQGSVTVLLGHNGAGKSTTFAMITGLATPSSGSISICGIEMNFSTRKSCQHNIGFCPQYNPLYSDLTVIEHLNLFRKLKRCDVDKSDEILERLQFAEFKNKPSKELSGGTRRKLCVAMALIGQSPVLLFDEPTAGMDTGARKLVDGLLQMIKSDR</sequence>
<dbReference type="InterPro" id="IPR003439">
    <property type="entry name" value="ABC_transporter-like_ATP-bd"/>
</dbReference>
<gene>
    <name evidence="9" type="ORF">AB6A40_003999</name>
</gene>
<keyword evidence="10" id="KW-1185">Reference proteome</keyword>
<dbReference type="InterPro" id="IPR013525">
    <property type="entry name" value="ABC2_TM"/>
</dbReference>
<proteinExistence type="predicted"/>
<evidence type="ECO:0000259" key="8">
    <source>
        <dbReference type="PROSITE" id="PS50893"/>
    </source>
</evidence>
<name>A0ABD6ECC8_9BILA</name>
<keyword evidence="3 7" id="KW-0812">Transmembrane</keyword>
<reference evidence="9 10" key="1">
    <citation type="submission" date="2024-08" db="EMBL/GenBank/DDBJ databases">
        <title>Gnathostoma spinigerum genome.</title>
        <authorList>
            <person name="Gonzalez-Bertolin B."/>
            <person name="Monzon S."/>
            <person name="Zaballos A."/>
            <person name="Jimenez P."/>
            <person name="Dekumyoy P."/>
            <person name="Varona S."/>
            <person name="Cuesta I."/>
            <person name="Sumanam S."/>
            <person name="Adisakwattana P."/>
            <person name="Gasser R.B."/>
            <person name="Hernandez-Gonzalez A."/>
            <person name="Young N.D."/>
            <person name="Perteguer M.J."/>
        </authorList>
    </citation>
    <scope>NUCLEOTIDE SEQUENCE [LARGE SCALE GENOMIC DNA]</scope>
    <source>
        <strain evidence="9">AL3</strain>
        <tissue evidence="9">Liver</tissue>
    </source>
</reference>